<dbReference type="GO" id="GO:0051028">
    <property type="term" value="P:mRNA transport"/>
    <property type="evidence" value="ECO:0007669"/>
    <property type="project" value="UniProtKB-KW"/>
</dbReference>
<dbReference type="GO" id="GO:0006405">
    <property type="term" value="P:RNA export from nucleus"/>
    <property type="evidence" value="ECO:0007669"/>
    <property type="project" value="TreeGrafter"/>
</dbReference>
<keyword evidence="3" id="KW-0813">Transport</keyword>
<feature type="compositionally biased region" description="Low complexity" evidence="10">
    <location>
        <begin position="23"/>
        <end position="35"/>
    </location>
</feature>
<sequence length="1313" mass="143372">MNIGSSWGNSSGFGTSNGLKGFSLGNNSSAPSSSGGLLGNKPAGPAFGAQAPSGTFPSLNGGQNPTGANPAALSNLFGGALSGGLFGNSAKTGASQPGGLFGNSSTTQQNGMGNANAPKPSSGLFGSSQQNSLSTLQPSSGLFGNSTQPNAQLFGSSGQANNSLFGNLTGVLNAPASSIGSGNPYGQNNVLANIAKSELLMPPSITSSLFEDPKTDVKHGNRITERSANLSSKPSFVSRLAKTFNIFRSSLDSKANSGSARFNGMFTQQNSVDDRAELSGTNKPEREHAIMPAQSLNSVENYKKLVIKSKPSKFHLIDTESVFKAKRKRAVVLMQDSSDEVDSSDDEAANSRPAKVAKTDAMSQPVTESITPTLKDTDNGALETPGNSEGYFCSPSLKELSTYLPSKLSEVEDFIVGRVGYGQISYIYPVDLTTLFEKCDNDITAISRELFGRIIKLGTSVVRVYDDPGLDAPEMGHELNVPATITLKAPPKGRSIESHIKRLRNLTGMDFITYDPITLTWTFAVKHFSVWGLIDDSENEGDETEELTRLRKLKEKQDMEEPEASVVYSRLYQDERYQNELKRQKIERQTSGIPGGWDFDTTCATEDVLSAKQNLVQNEINREVNAFKESKFAHALAANASDITNDSDEDMLEQAPKEQLSEDNFFPSDARNYDYLKQIVKDTPMDNDMSELVDEKAYEPEISDEAIFNNLTHHSTLATSRNWALQLELANTLESALAPSVASDGKLRLQTLNSINNILFANIGEEEMESDEGSAPANAANTFGTEQKKSIALNQSLQVGPLRDIILRSTIRSRHNKFPEASFEEPLTFTTISAIFKDNPDFKFLRLAAILVDKPCMGSLLDSELADETLVKRIETGARKKEMTRWMRQYVNDLSHPKSMDKNEEIFGNVCAGDVRRAVELATSSKYLHLASLMTLLDANDQTVKYLASGQIESWETSNSLAHIPDAIVKVFKVLSGDFTYFESSLSDEVLLSLHLNYGNPAETVEDIFKDHFSDSKMGQLGEMLQIHSAMQTKGSQDAGSLLSRSTLCNEFKWLMLQVLKLSNMHCSLSLDSVALSYGDELEASGLWKEAVFVFSTMHDEALVEEKIRSAVLSNATDFAHDGVDENSSLVNEYKVPLALLHEACAIGKKRKGDMWGCAESFVTAGLWKDAHDTICDELGPSVVISEDAVLLARLESIISCFPEEGGIVPNWNQGAGFYARYLDLMKAVEEHRTVETNDIVFLLENAAQVKPKKTFKQNVASKIVSKQIAELAFDHRDDIPDVPRKIQGLAVGENEKVYFESRLHLCEVPLTS</sequence>
<keyword evidence="13" id="KW-1185">Reference proteome</keyword>
<feature type="domain" description="Peptidase S59" evidence="11">
    <location>
        <begin position="388"/>
        <end position="528"/>
    </location>
</feature>
<feature type="compositionally biased region" description="Acidic residues" evidence="10">
    <location>
        <begin position="337"/>
        <end position="348"/>
    </location>
</feature>
<dbReference type="InterPro" id="IPR037665">
    <property type="entry name" value="Nucleoporin_S59-like"/>
</dbReference>
<evidence type="ECO:0000256" key="10">
    <source>
        <dbReference type="SAM" id="MobiDB-lite"/>
    </source>
</evidence>
<dbReference type="GO" id="GO:0017056">
    <property type="term" value="F:structural constituent of nuclear pore"/>
    <property type="evidence" value="ECO:0007669"/>
    <property type="project" value="InterPro"/>
</dbReference>
<evidence type="ECO:0000256" key="6">
    <source>
        <dbReference type="ARBA" id="ARBA00022927"/>
    </source>
</evidence>
<feature type="region of interest" description="Disordered" evidence="10">
    <location>
        <begin position="18"/>
        <end position="67"/>
    </location>
</feature>
<dbReference type="STRING" id="2163413.A0A4P6XN42"/>
<dbReference type="GO" id="GO:0008139">
    <property type="term" value="F:nuclear localization sequence binding"/>
    <property type="evidence" value="ECO:0007669"/>
    <property type="project" value="TreeGrafter"/>
</dbReference>
<evidence type="ECO:0000259" key="11">
    <source>
        <dbReference type="PROSITE" id="PS51434"/>
    </source>
</evidence>
<dbReference type="Pfam" id="PF12110">
    <property type="entry name" value="Nup96"/>
    <property type="match status" value="2"/>
</dbReference>
<dbReference type="GO" id="GO:0034398">
    <property type="term" value="P:telomere tethering at nuclear periphery"/>
    <property type="evidence" value="ECO:0007669"/>
    <property type="project" value="TreeGrafter"/>
</dbReference>
<evidence type="ECO:0000256" key="9">
    <source>
        <dbReference type="ARBA" id="ARBA00023242"/>
    </source>
</evidence>
<feature type="region of interest" description="Disordered" evidence="10">
    <location>
        <begin position="336"/>
        <end position="379"/>
    </location>
</feature>
<evidence type="ECO:0000313" key="13">
    <source>
        <dbReference type="Proteomes" id="UP000292447"/>
    </source>
</evidence>
<accession>A0A4P6XN42</accession>
<dbReference type="InterPro" id="IPR021967">
    <property type="entry name" value="Nup98_C"/>
</dbReference>
<feature type="region of interest" description="Disordered" evidence="10">
    <location>
        <begin position="96"/>
        <end position="155"/>
    </location>
</feature>
<feature type="compositionally biased region" description="Polar residues" evidence="10">
    <location>
        <begin position="52"/>
        <end position="67"/>
    </location>
</feature>
<dbReference type="Gene3D" id="3.30.1610.10">
    <property type="entry name" value="Peptidase S59, nucleoporin"/>
    <property type="match status" value="1"/>
</dbReference>
<dbReference type="GO" id="GO:0044614">
    <property type="term" value="C:nuclear pore cytoplasmic filaments"/>
    <property type="evidence" value="ECO:0007669"/>
    <property type="project" value="TreeGrafter"/>
</dbReference>
<evidence type="ECO:0000313" key="12">
    <source>
        <dbReference type="EMBL" id="QBM88289.1"/>
    </source>
</evidence>
<evidence type="ECO:0000256" key="5">
    <source>
        <dbReference type="ARBA" id="ARBA00022816"/>
    </source>
</evidence>
<keyword evidence="5" id="KW-0509">mRNA transport</keyword>
<evidence type="ECO:0000256" key="7">
    <source>
        <dbReference type="ARBA" id="ARBA00023010"/>
    </source>
</evidence>
<evidence type="ECO:0000256" key="3">
    <source>
        <dbReference type="ARBA" id="ARBA00022448"/>
    </source>
</evidence>
<organism evidence="12 13">
    <name type="scientific">Metschnikowia aff. pulcherrima</name>
    <dbReference type="NCBI Taxonomy" id="2163413"/>
    <lineage>
        <taxon>Eukaryota</taxon>
        <taxon>Fungi</taxon>
        <taxon>Dikarya</taxon>
        <taxon>Ascomycota</taxon>
        <taxon>Saccharomycotina</taxon>
        <taxon>Pichiomycetes</taxon>
        <taxon>Metschnikowiaceae</taxon>
        <taxon>Metschnikowia</taxon>
    </lineage>
</organism>
<keyword evidence="6" id="KW-0653">Protein transport</keyword>
<dbReference type="PANTHER" id="PTHR23198:SF6">
    <property type="entry name" value="NUCLEAR PORE COMPLEX PROTEIN NUP98-NUP96"/>
    <property type="match status" value="1"/>
</dbReference>
<evidence type="ECO:0000256" key="1">
    <source>
        <dbReference type="ARBA" id="ARBA00004567"/>
    </source>
</evidence>
<evidence type="ECO:0000256" key="4">
    <source>
        <dbReference type="ARBA" id="ARBA00022813"/>
    </source>
</evidence>
<dbReference type="Proteomes" id="UP000292447">
    <property type="component" value="Chromosome III"/>
</dbReference>
<keyword evidence="8" id="KW-0906">Nuclear pore complex</keyword>
<comment type="subcellular location">
    <subcellularLocation>
        <location evidence="1">Nucleus</location>
        <location evidence="1">Nuclear pore complex</location>
    </subcellularLocation>
</comment>
<keyword evidence="4" id="KW-0068">Autocatalytic cleavage</keyword>
<feature type="compositionally biased region" description="Polar residues" evidence="10">
    <location>
        <begin position="361"/>
        <end position="374"/>
    </location>
</feature>
<dbReference type="GO" id="GO:0003723">
    <property type="term" value="F:RNA binding"/>
    <property type="evidence" value="ECO:0007669"/>
    <property type="project" value="TreeGrafter"/>
</dbReference>
<dbReference type="PANTHER" id="PTHR23198">
    <property type="entry name" value="NUCLEOPORIN"/>
    <property type="match status" value="1"/>
</dbReference>
<gene>
    <name evidence="12" type="primary">MPUL0C02550</name>
    <name evidence="12" type="ORF">METSCH_C02550</name>
</gene>
<protein>
    <submittedName>
        <fullName evidence="12">Nucleoporin NUP145</fullName>
    </submittedName>
</protein>
<dbReference type="SUPFAM" id="SSF82215">
    <property type="entry name" value="C-terminal autoproteolytic domain of nucleoporin nup98"/>
    <property type="match status" value="1"/>
</dbReference>
<keyword evidence="9" id="KW-0539">Nucleus</keyword>
<dbReference type="Pfam" id="PF04096">
    <property type="entry name" value="Nucleoporin2"/>
    <property type="match status" value="1"/>
</dbReference>
<dbReference type="Gene3D" id="1.25.40.690">
    <property type="match status" value="1"/>
</dbReference>
<feature type="compositionally biased region" description="Polar residues" evidence="10">
    <location>
        <begin position="102"/>
        <end position="113"/>
    </location>
</feature>
<dbReference type="EMBL" id="CP034458">
    <property type="protein sequence ID" value="QBM88289.1"/>
    <property type="molecule type" value="Genomic_DNA"/>
</dbReference>
<dbReference type="GO" id="GO:0000973">
    <property type="term" value="P:post-transcriptional tethering of RNA polymerase II gene DNA at nuclear periphery"/>
    <property type="evidence" value="ECO:0007669"/>
    <property type="project" value="TreeGrafter"/>
</dbReference>
<evidence type="ECO:0000256" key="8">
    <source>
        <dbReference type="ARBA" id="ARBA00023132"/>
    </source>
</evidence>
<feature type="compositionally biased region" description="Polar residues" evidence="10">
    <location>
        <begin position="124"/>
        <end position="155"/>
    </location>
</feature>
<dbReference type="InterPro" id="IPR036903">
    <property type="entry name" value="Nup98_auto-Pept-S59_dom_sf"/>
</dbReference>
<proteinExistence type="inferred from homology"/>
<dbReference type="PROSITE" id="PS51434">
    <property type="entry name" value="NUP_C"/>
    <property type="match status" value="1"/>
</dbReference>
<keyword evidence="7" id="KW-0811">Translocation</keyword>
<evidence type="ECO:0000256" key="2">
    <source>
        <dbReference type="ARBA" id="ARBA00008926"/>
    </source>
</evidence>
<dbReference type="GO" id="GO:0006606">
    <property type="term" value="P:protein import into nucleus"/>
    <property type="evidence" value="ECO:0007669"/>
    <property type="project" value="TreeGrafter"/>
</dbReference>
<dbReference type="InterPro" id="IPR007230">
    <property type="entry name" value="Nup98_auto-Pept-S59_dom"/>
</dbReference>
<comment type="similarity">
    <text evidence="2">Belongs to the nucleoporin GLFG family.</text>
</comment>
<name>A0A4P6XN42_9ASCO</name>
<reference evidence="13" key="1">
    <citation type="submission" date="2019-03" db="EMBL/GenBank/DDBJ databases">
        <title>Snf2 controls pulcherriminic acid biosynthesis and connects pigmentation and antifungal activity of the yeast Metschnikowia pulcherrima.</title>
        <authorList>
            <person name="Gore-Lloyd D."/>
            <person name="Sumann I."/>
            <person name="Brachmann A.O."/>
            <person name="Schneeberger K."/>
            <person name="Ortiz-Merino R.A."/>
            <person name="Moreno-Beltran M."/>
            <person name="Schlaefli M."/>
            <person name="Kirner P."/>
            <person name="Santos Kron A."/>
            <person name="Wolfe K.H."/>
            <person name="Piel J."/>
            <person name="Ahrens C.H."/>
            <person name="Henk D."/>
            <person name="Freimoser F.M."/>
        </authorList>
    </citation>
    <scope>NUCLEOTIDE SEQUENCE [LARGE SCALE GENOMIC DNA]</scope>
    <source>
        <strain evidence="13">APC 1.2</strain>
    </source>
</reference>